<dbReference type="SUPFAM" id="SSF52402">
    <property type="entry name" value="Adenine nucleotide alpha hydrolases-like"/>
    <property type="match status" value="1"/>
</dbReference>
<dbReference type="AlphaFoldDB" id="A0A160FIM3"/>
<protein>
    <submittedName>
        <fullName evidence="1">Uncharacterized protein</fullName>
    </submittedName>
</protein>
<dbReference type="OrthoDB" id="9789567at2"/>
<gene>
    <name evidence="1" type="ORF">AYM40_06625</name>
</gene>
<sequence length="428" mass="46564">MTKVFCAPKDRIPEDRRADTTYFSMYAHDGLLDVSTVGTSLIDEIKKAGLVPGTASWDFLTLALAVNAADHAVERNLSADGWTRSIELEVTLYEPAPFVHLTAAIEQALRFLTGDFWRLSFVDGGYPPPISRQAVVHDADCVSLLSGGLDSLIGALDLTAQGKRPIFVSHIAKGDSETQVLYAKTLGGGQRHLQWNQNIWLKPKRDGEGSTRGRSIVFFAFAALAADSHARATGVNSVDIFVPENGLISLNVPLTAGRIGSLSTKTTHPVFMQRLQALWAQLEIPATLQLPYATKTKGEMMDECLDPDRLKELAGMSTSCGRYAVFALRHCGRCLPCMVRRSAFLRSRIPDTTAVYVHPDLKAAQPEKGANDVAAVAIAVAKMEDEGIRVFTAGQFVFAETSRRAAFEGVVERGLQELGVLLLAHKVL</sequence>
<dbReference type="InterPro" id="IPR049676">
    <property type="entry name" value="QatC"/>
</dbReference>
<dbReference type="STRING" id="1804984.AYM40_06625"/>
<dbReference type="InterPro" id="IPR014729">
    <property type="entry name" value="Rossmann-like_a/b/a_fold"/>
</dbReference>
<evidence type="ECO:0000313" key="1">
    <source>
        <dbReference type="EMBL" id="ANB72081.1"/>
    </source>
</evidence>
<keyword evidence="2" id="KW-1185">Reference proteome</keyword>
<accession>A0A160FIM3</accession>
<dbReference type="NCBIfam" id="NF041925">
    <property type="entry name" value="QatC"/>
    <property type="match status" value="1"/>
</dbReference>
<dbReference type="RefSeq" id="WP_063495527.1">
    <property type="nucleotide sequence ID" value="NZ_CP014578.1"/>
</dbReference>
<dbReference type="EMBL" id="CP014578">
    <property type="protein sequence ID" value="ANB72081.1"/>
    <property type="molecule type" value="Genomic_DNA"/>
</dbReference>
<evidence type="ECO:0000313" key="2">
    <source>
        <dbReference type="Proteomes" id="UP000076852"/>
    </source>
</evidence>
<dbReference type="Proteomes" id="UP000076852">
    <property type="component" value="Chromosome 1"/>
</dbReference>
<reference evidence="1 2" key="1">
    <citation type="journal article" date="2016" name="Gene">
        <title>PacBio SMRT assembly of a complex multi-replicon genome reveals chlorocatechol degradative operon in a region of genome plasticity.</title>
        <authorList>
            <person name="Ricker N."/>
            <person name="Shen S.Y."/>
            <person name="Goordial J."/>
            <person name="Jin S."/>
            <person name="Fulthorpe R.R."/>
        </authorList>
    </citation>
    <scope>NUCLEOTIDE SEQUENCE [LARGE SCALE GENOMIC DNA]</scope>
    <source>
        <strain evidence="1 2">OLGA172</strain>
    </source>
</reference>
<dbReference type="Gene3D" id="3.40.50.620">
    <property type="entry name" value="HUPs"/>
    <property type="match status" value="1"/>
</dbReference>
<name>A0A160FIM3_9BURK</name>
<dbReference type="KEGG" id="buz:AYM40_06625"/>
<organism evidence="1 2">
    <name type="scientific">Paraburkholderia phytofirmans OLGA172</name>
    <dbReference type="NCBI Taxonomy" id="1417228"/>
    <lineage>
        <taxon>Bacteria</taxon>
        <taxon>Pseudomonadati</taxon>
        <taxon>Pseudomonadota</taxon>
        <taxon>Betaproteobacteria</taxon>
        <taxon>Burkholderiales</taxon>
        <taxon>Burkholderiaceae</taxon>
        <taxon>Paraburkholderia</taxon>
    </lineage>
</organism>
<proteinExistence type="predicted"/>